<feature type="compositionally biased region" description="Basic and acidic residues" evidence="3">
    <location>
        <begin position="402"/>
        <end position="417"/>
    </location>
</feature>
<dbReference type="PANTHER" id="PTHR10331">
    <property type="entry name" value="T COMPLEX PROTEIN 10"/>
    <property type="match status" value="1"/>
</dbReference>
<evidence type="ECO:0000259" key="5">
    <source>
        <dbReference type="Pfam" id="PF25779"/>
    </source>
</evidence>
<feature type="compositionally biased region" description="Basic and acidic residues" evidence="3">
    <location>
        <begin position="565"/>
        <end position="575"/>
    </location>
</feature>
<feature type="domain" description="Centromere protein J C-terminal" evidence="4">
    <location>
        <begin position="1293"/>
        <end position="1327"/>
    </location>
</feature>
<feature type="region of interest" description="Disordered" evidence="3">
    <location>
        <begin position="1"/>
        <end position="53"/>
    </location>
</feature>
<feature type="region of interest" description="Disordered" evidence="3">
    <location>
        <begin position="830"/>
        <end position="883"/>
    </location>
</feature>
<dbReference type="Gene3D" id="2.60.450.20">
    <property type="match status" value="1"/>
</dbReference>
<accession>A0ABD0JNU2</accession>
<feature type="domain" description="Centromere protein J C-terminal" evidence="4">
    <location>
        <begin position="1186"/>
        <end position="1217"/>
    </location>
</feature>
<feature type="compositionally biased region" description="Basic and acidic residues" evidence="3">
    <location>
        <begin position="363"/>
        <end position="380"/>
    </location>
</feature>
<evidence type="ECO:0000259" key="4">
    <source>
        <dbReference type="Pfam" id="PF07202"/>
    </source>
</evidence>
<feature type="domain" description="Centromere protein J C-terminal" evidence="4">
    <location>
        <begin position="1258"/>
        <end position="1285"/>
    </location>
</feature>
<feature type="region of interest" description="Disordered" evidence="3">
    <location>
        <begin position="1085"/>
        <end position="1150"/>
    </location>
</feature>
<evidence type="ECO:0000256" key="2">
    <source>
        <dbReference type="SAM" id="Coils"/>
    </source>
</evidence>
<feature type="domain" description="CENPJ tubulin-binding region" evidence="5">
    <location>
        <begin position="376"/>
        <end position="438"/>
    </location>
</feature>
<proteinExistence type="inferred from homology"/>
<comment type="similarity">
    <text evidence="1">Belongs to the TCP10 family.</text>
</comment>
<dbReference type="InterPro" id="IPR058029">
    <property type="entry name" value="Tubulin-bd_CENPJ"/>
</dbReference>
<feature type="compositionally biased region" description="Basic and acidic residues" evidence="3">
    <location>
        <begin position="715"/>
        <end position="724"/>
    </location>
</feature>
<comment type="caution">
    <text evidence="6">The sequence shown here is derived from an EMBL/GenBank/DDBJ whole genome shotgun (WGS) entry which is preliminary data.</text>
</comment>
<dbReference type="Proteomes" id="UP001519460">
    <property type="component" value="Unassembled WGS sequence"/>
</dbReference>
<feature type="compositionally biased region" description="Polar residues" evidence="3">
    <location>
        <begin position="774"/>
        <end position="784"/>
    </location>
</feature>
<feature type="region of interest" description="Disordered" evidence="3">
    <location>
        <begin position="255"/>
        <end position="595"/>
    </location>
</feature>
<dbReference type="InterPro" id="IPR047002">
    <property type="entry name" value="Tcp10_C_sf"/>
</dbReference>
<feature type="compositionally biased region" description="Polar residues" evidence="3">
    <location>
        <begin position="279"/>
        <end position="315"/>
    </location>
</feature>
<protein>
    <recommendedName>
        <fullName evidence="8">Centromere protein J C-terminal domain-containing protein</fullName>
    </recommendedName>
</protein>
<dbReference type="Pfam" id="PF25779">
    <property type="entry name" value="Tubulin-bind_CPAP"/>
    <property type="match status" value="1"/>
</dbReference>
<keyword evidence="2" id="KW-0175">Coiled coil</keyword>
<evidence type="ECO:0000256" key="3">
    <source>
        <dbReference type="SAM" id="MobiDB-lite"/>
    </source>
</evidence>
<feature type="region of interest" description="Disordered" evidence="3">
    <location>
        <begin position="669"/>
        <end position="740"/>
    </location>
</feature>
<organism evidence="6 7">
    <name type="scientific">Batillaria attramentaria</name>
    <dbReference type="NCBI Taxonomy" id="370345"/>
    <lineage>
        <taxon>Eukaryota</taxon>
        <taxon>Metazoa</taxon>
        <taxon>Spiralia</taxon>
        <taxon>Lophotrochozoa</taxon>
        <taxon>Mollusca</taxon>
        <taxon>Gastropoda</taxon>
        <taxon>Caenogastropoda</taxon>
        <taxon>Sorbeoconcha</taxon>
        <taxon>Cerithioidea</taxon>
        <taxon>Batillariidae</taxon>
        <taxon>Batillaria</taxon>
    </lineage>
</organism>
<dbReference type="EMBL" id="JACVVK020000376">
    <property type="protein sequence ID" value="KAK7476401.1"/>
    <property type="molecule type" value="Genomic_DNA"/>
</dbReference>
<evidence type="ECO:0000256" key="1">
    <source>
        <dbReference type="ARBA" id="ARBA00005627"/>
    </source>
</evidence>
<dbReference type="InterPro" id="IPR026581">
    <property type="entry name" value="TCP10L/CENPJ"/>
</dbReference>
<feature type="compositionally biased region" description="Basic and acidic residues" evidence="3">
    <location>
        <begin position="838"/>
        <end position="850"/>
    </location>
</feature>
<keyword evidence="7" id="KW-1185">Reference proteome</keyword>
<evidence type="ECO:0000313" key="6">
    <source>
        <dbReference type="EMBL" id="KAK7476401.1"/>
    </source>
</evidence>
<gene>
    <name evidence="6" type="ORF">BaRGS_00032326</name>
</gene>
<feature type="coiled-coil region" evidence="2">
    <location>
        <begin position="899"/>
        <end position="1051"/>
    </location>
</feature>
<reference evidence="6 7" key="1">
    <citation type="journal article" date="2023" name="Sci. Data">
        <title>Genome assembly of the Korean intertidal mud-creeper Batillaria attramentaria.</title>
        <authorList>
            <person name="Patra A.K."/>
            <person name="Ho P.T."/>
            <person name="Jun S."/>
            <person name="Lee S.J."/>
            <person name="Kim Y."/>
            <person name="Won Y.J."/>
        </authorList>
    </citation>
    <scope>NUCLEOTIDE SEQUENCE [LARGE SCALE GENOMIC DNA]</scope>
    <source>
        <strain evidence="6">Wonlab-2016</strain>
    </source>
</reference>
<sequence length="1374" mass="151291">MDGRNLRDSAFVESTDVDAGGDAKTVSKPDGFRKSSPPLMTPPRRGGAGKGVGGELAKTMMAVNMMPHASADSGLVASMGDTLDHPKDSLPKPIMYPASPSVDDDRYTNPELFSNPGSHGDDLQAVDDRMQFFDNRSDVGSDNFILPPLPPDPRESNVGLGGLDGGGLNSLKTLQALMSTTAPNFLQQMLGLLPGQQKTLLLEQRQAAVEESASPNFSPVNSMHTARQSASSAAAASSLAMFASQSGSLSQGAFQAFSPDVNSSGLPSDRVPQHPPHPQLSQANQMSQTHRQPVLSQNPPWPQGSVQSASVNKPQQNHHHRFQQADAHHLPAPLQRQAHTQKHSQPQQQMHAPYEPHGAVRRSLQDGDKDSECGTPDDRPISGVQGRKTFEQFVEEQLATELQKEEEERKAAAEAEKAASGPTKRPFLRKGQGIARFSQPIKRPPPKRSSGGGQKSDASRTGVSSRMSHDTGVAAEAGRTSVQSKPPVKRQMERKRASGGKEFRKLHQEEDLPQQEKLKLIKRKSETGKKFQMEQARDVRHDGGNSRQSSSSGHKGGVAPLQRYDCSDREEKDAIPDDASFVAGMKEREKNEPMEAEELEEFEMLEDIADNMSLVSNSSVVARLITPNKQRQKAAVSDLKTVLEKKKSAASSPFERNAAMRSLMSVNIPCMPVEQNGPHSKTSEDEQNDTLVEEKSGDEGESENVSVNESDDDDKQAADQKGENRVPPVHGDAFSGFSQQAAEQTVFPGGLFSHKEQPMNGLDFSSKFLLFDQQKPSTDNTNDASDCPPSPTKSVTRKVATIQSRLSAANDTAALLQKLSARAGFLSSGFSQTSTEKSAAKDTDHNESHGENGGSTPPTSKLMSRLFPNLKPKPSATQQQQQQKLQMASTTSVGDGIQSKILREKLAELEAEIEKFRSENAVLEKLRRDREEGLSKLKEEIARFDQEKTAELKRLEEFKAQETKKLKQERKLFETYQKQVRAMPDKKDREEIEMLKNQLSDLQDEMKRKESRWTSNVTRLKSRITELEAENTELRDEMKLLERKRLEWIQTAKPPPTSAAKSAPRSSTPTNAVVNGYHDSATTVDVNNFNIPPKTSSDSAEKMAVPASAKMNASGAAGKISSGPGGHNASGGESMPRGQGATPSMIEGMSPMSLGDGGEGLRVGVKKTNVPTNFDRPTVDKGNRQYEETQYTDGKVERVYSNGAREVLFANGTHKEIASDGQYIVVSFFNGDIKQIFPDKHVVYYYAEAQTTHTTYSDRLEVLQFSNGQTEKHYPDGTKEITFPDQTVKYLFPNGTEESIFQDGTIMRIDQSGERILEFPNGQREIHTQQYKRREYPDGTVKTLHNDGRQETRYSTGRVRLKDKDGNILLDRMY</sequence>
<name>A0ABD0JNU2_9CAEN</name>
<feature type="compositionally biased region" description="Basic and acidic residues" evidence="3">
    <location>
        <begin position="490"/>
        <end position="544"/>
    </location>
</feature>
<dbReference type="InterPro" id="IPR009852">
    <property type="entry name" value="CENPJ_C_dom"/>
</dbReference>
<evidence type="ECO:0008006" key="8">
    <source>
        <dbReference type="Google" id="ProtNLM"/>
    </source>
</evidence>
<dbReference type="Pfam" id="PF07202">
    <property type="entry name" value="Tcp10_C"/>
    <property type="match status" value="3"/>
</dbReference>
<evidence type="ECO:0000313" key="7">
    <source>
        <dbReference type="Proteomes" id="UP001519460"/>
    </source>
</evidence>
<feature type="compositionally biased region" description="Polar residues" evidence="3">
    <location>
        <begin position="1085"/>
        <end position="1098"/>
    </location>
</feature>
<dbReference type="PANTHER" id="PTHR10331:SF6">
    <property type="entry name" value="SPINDLE ASSEMBLY ABNORMAL 4"/>
    <property type="match status" value="1"/>
</dbReference>
<feature type="region of interest" description="Disordered" evidence="3">
    <location>
        <begin position="773"/>
        <end position="798"/>
    </location>
</feature>